<keyword evidence="3" id="KW-0479">Metal-binding</keyword>
<dbReference type="GO" id="GO:0003677">
    <property type="term" value="F:DNA binding"/>
    <property type="evidence" value="ECO:0007669"/>
    <property type="project" value="UniProtKB-KW"/>
</dbReference>
<dbReference type="GO" id="GO:0016887">
    <property type="term" value="F:ATP hydrolysis activity"/>
    <property type="evidence" value="ECO:0007669"/>
    <property type="project" value="RHEA"/>
</dbReference>
<sequence length="656" mass="74236">MEEIFGPNGLIARAHPEYEYRPGQIEMAEAVLRAFEERRHLIVEAETGTGKTLAYLVPAIAAATAQGMRVVISTGTKNLQEQLMEKDIPFLQRVLPRKFNAAYMKGRNNYLCLHRFKRAEAAPILEGFEDLNYFDEIRRWAKRTDTGDRGELANLPENFGFWRHLDARSEICLGQKCDDFNACFITRMRQRAQDADIIIVNHHLFFADLALRGDEYGQVIPDYGAVIFDEAHLIEDVASEYFGSQVSSYQIADLLNDLNMLPITDVELNRELTKIAARIGAMNERFWMGFQDERGDEGRLPLFAEAFARRSRNGEIEPTPLGEAYLALDGALERLETMLDAMPDPPPEVESMLRRVRQIRFDLSFIVEGSDRSYVYWLERRGAGAFLHASPIDVSGLLAEKLFERVKPIILTSATLTSGGSFGYIRQRLGLPKDADELIATSNFDYRRQAVLYLPSHLPDPRTPEWIEAAVEEICRLLRITEGHAFVLSTSVVSMSALYERVAARIPYPCLVQGSMSRSGILERFRQTPNAVLFATASFWQGVDVRGRQLSCVIIDKLPFAVPTDPVIAARQRAIDEEGGSSFYEYSVPQAVIALRQGLGRLIRSSTDRGILAILDPRLRTKPYGRIFWRSLPPMRVTSDLEEARRAFCFEDMTVG</sequence>
<dbReference type="InterPro" id="IPR027417">
    <property type="entry name" value="P-loop_NTPase"/>
</dbReference>
<evidence type="ECO:0000313" key="18">
    <source>
        <dbReference type="EMBL" id="CDM64401.1"/>
    </source>
</evidence>
<dbReference type="PANTHER" id="PTHR11472:SF34">
    <property type="entry name" value="REGULATOR OF TELOMERE ELONGATION HELICASE 1"/>
    <property type="match status" value="1"/>
</dbReference>
<dbReference type="EMBL" id="CBXV010000002">
    <property type="protein sequence ID" value="CDM64401.1"/>
    <property type="molecule type" value="Genomic_DNA"/>
</dbReference>
<keyword evidence="8" id="KW-0067">ATP-binding</keyword>
<evidence type="ECO:0000259" key="17">
    <source>
        <dbReference type="PROSITE" id="PS51193"/>
    </source>
</evidence>
<dbReference type="STRING" id="454194.PYK22_00395"/>
<dbReference type="SMART" id="SM00488">
    <property type="entry name" value="DEXDc2"/>
    <property type="match status" value="1"/>
</dbReference>
<evidence type="ECO:0000256" key="3">
    <source>
        <dbReference type="ARBA" id="ARBA00022723"/>
    </source>
</evidence>
<evidence type="ECO:0000256" key="1">
    <source>
        <dbReference type="ARBA" id="ARBA00001966"/>
    </source>
</evidence>
<accession>A0A0B6WTN0</accession>
<reference evidence="18 19" key="2">
    <citation type="submission" date="2015-01" db="EMBL/GenBank/DDBJ databases">
        <title>Complete genome sequence of Pyrinomonas methylaliphatogenes type strain K22T.</title>
        <authorList>
            <person name="Lee K.C.Y."/>
            <person name="Power J.F."/>
            <person name="Dunfield P.F."/>
            <person name="Morgan X.C."/>
            <person name="Huttenhower C."/>
            <person name="Stott M.B."/>
        </authorList>
    </citation>
    <scope>NUCLEOTIDE SEQUENCE [LARGE SCALE GENOMIC DNA]</scope>
    <source>
        <strain evidence="18 19">K22</strain>
    </source>
</reference>
<protein>
    <recommendedName>
        <fullName evidence="15">DNA 5'-3' helicase</fullName>
        <ecNumber evidence="15">5.6.2.3</ecNumber>
    </recommendedName>
</protein>
<evidence type="ECO:0000256" key="14">
    <source>
        <dbReference type="ARBA" id="ARBA00038058"/>
    </source>
</evidence>
<keyword evidence="7 18" id="KW-0347">Helicase</keyword>
<comment type="catalytic activity">
    <reaction evidence="16">
        <text>ATP + H2O = ADP + phosphate + H(+)</text>
        <dbReference type="Rhea" id="RHEA:13065"/>
        <dbReference type="ChEBI" id="CHEBI:15377"/>
        <dbReference type="ChEBI" id="CHEBI:15378"/>
        <dbReference type="ChEBI" id="CHEBI:30616"/>
        <dbReference type="ChEBI" id="CHEBI:43474"/>
        <dbReference type="ChEBI" id="CHEBI:456216"/>
        <dbReference type="EC" id="5.6.2.3"/>
    </reaction>
</comment>
<comment type="cofactor">
    <cofactor evidence="1">
        <name>[4Fe-4S] cluster</name>
        <dbReference type="ChEBI" id="CHEBI:49883"/>
    </cofactor>
</comment>
<evidence type="ECO:0000313" key="19">
    <source>
        <dbReference type="Proteomes" id="UP000031518"/>
    </source>
</evidence>
<dbReference type="InterPro" id="IPR006554">
    <property type="entry name" value="Helicase-like_DEXD_c2"/>
</dbReference>
<keyword evidence="19" id="KW-1185">Reference proteome</keyword>
<dbReference type="RefSeq" id="WP_041973857.1">
    <property type="nucleotide sequence ID" value="NZ_CBXV010000002.1"/>
</dbReference>
<dbReference type="SUPFAM" id="SSF52540">
    <property type="entry name" value="P-loop containing nucleoside triphosphate hydrolases"/>
    <property type="match status" value="2"/>
</dbReference>
<reference evidence="18 19" key="1">
    <citation type="submission" date="2013-12" db="EMBL/GenBank/DDBJ databases">
        <authorList>
            <person name="Stott M."/>
        </authorList>
    </citation>
    <scope>NUCLEOTIDE SEQUENCE [LARGE SCALE GENOMIC DNA]</scope>
    <source>
        <strain evidence="18 19">K22</strain>
    </source>
</reference>
<dbReference type="InterPro" id="IPR014013">
    <property type="entry name" value="Helic_SF1/SF2_ATP-bd_DinG/Rad3"/>
</dbReference>
<evidence type="ECO:0000256" key="7">
    <source>
        <dbReference type="ARBA" id="ARBA00022806"/>
    </source>
</evidence>
<dbReference type="GO" id="GO:0006281">
    <property type="term" value="P:DNA repair"/>
    <property type="evidence" value="ECO:0007669"/>
    <property type="project" value="UniProtKB-KW"/>
</dbReference>
<evidence type="ECO:0000256" key="11">
    <source>
        <dbReference type="ARBA" id="ARBA00023125"/>
    </source>
</evidence>
<gene>
    <name evidence="18" type="ORF">PYK22_00395</name>
</gene>
<dbReference type="PROSITE" id="PS51193">
    <property type="entry name" value="HELICASE_ATP_BIND_2"/>
    <property type="match status" value="1"/>
</dbReference>
<dbReference type="InterPro" id="IPR010614">
    <property type="entry name" value="RAD3-like_helicase_DEAD"/>
</dbReference>
<evidence type="ECO:0000256" key="10">
    <source>
        <dbReference type="ARBA" id="ARBA00023014"/>
    </source>
</evidence>
<feature type="domain" description="Helicase ATP-binding" evidence="17">
    <location>
        <begin position="10"/>
        <end position="283"/>
    </location>
</feature>
<keyword evidence="9" id="KW-0408">Iron</keyword>
<organism evidence="18 19">
    <name type="scientific">Pyrinomonas methylaliphatogenes</name>
    <dbReference type="NCBI Taxonomy" id="454194"/>
    <lineage>
        <taxon>Bacteria</taxon>
        <taxon>Pseudomonadati</taxon>
        <taxon>Acidobacteriota</taxon>
        <taxon>Blastocatellia</taxon>
        <taxon>Blastocatellales</taxon>
        <taxon>Pyrinomonadaceae</taxon>
        <taxon>Pyrinomonas</taxon>
    </lineage>
</organism>
<dbReference type="Pfam" id="PF06733">
    <property type="entry name" value="DEAD_2"/>
    <property type="match status" value="1"/>
</dbReference>
<dbReference type="InterPro" id="IPR014001">
    <property type="entry name" value="Helicase_ATP-bd"/>
</dbReference>
<evidence type="ECO:0000256" key="12">
    <source>
        <dbReference type="ARBA" id="ARBA00023204"/>
    </source>
</evidence>
<evidence type="ECO:0000256" key="9">
    <source>
        <dbReference type="ARBA" id="ARBA00023004"/>
    </source>
</evidence>
<dbReference type="GO" id="GO:0005524">
    <property type="term" value="F:ATP binding"/>
    <property type="evidence" value="ECO:0007669"/>
    <property type="project" value="UniProtKB-KW"/>
</dbReference>
<dbReference type="AlphaFoldDB" id="A0A0B6WTN0"/>
<dbReference type="Gene3D" id="3.40.50.300">
    <property type="entry name" value="P-loop containing nucleotide triphosphate hydrolases"/>
    <property type="match status" value="2"/>
</dbReference>
<evidence type="ECO:0000256" key="6">
    <source>
        <dbReference type="ARBA" id="ARBA00022801"/>
    </source>
</evidence>
<dbReference type="SMART" id="SM00487">
    <property type="entry name" value="DEXDc"/>
    <property type="match status" value="1"/>
</dbReference>
<evidence type="ECO:0000256" key="5">
    <source>
        <dbReference type="ARBA" id="ARBA00022763"/>
    </source>
</evidence>
<dbReference type="SMART" id="SM00491">
    <property type="entry name" value="HELICc2"/>
    <property type="match status" value="1"/>
</dbReference>
<name>A0A0B6WTN0_9BACT</name>
<keyword evidence="13" id="KW-0413">Isomerase</keyword>
<keyword evidence="10" id="KW-0411">Iron-sulfur</keyword>
<dbReference type="InterPro" id="IPR011545">
    <property type="entry name" value="DEAD/DEAH_box_helicase_dom"/>
</dbReference>
<dbReference type="GO" id="GO:0046872">
    <property type="term" value="F:metal ion binding"/>
    <property type="evidence" value="ECO:0007669"/>
    <property type="project" value="UniProtKB-KW"/>
</dbReference>
<keyword evidence="4" id="KW-0547">Nucleotide-binding</keyword>
<evidence type="ECO:0000256" key="15">
    <source>
        <dbReference type="ARBA" id="ARBA00044969"/>
    </source>
</evidence>
<keyword evidence="12" id="KW-0234">DNA repair</keyword>
<dbReference type="GO" id="GO:0043139">
    <property type="term" value="F:5'-3' DNA helicase activity"/>
    <property type="evidence" value="ECO:0007669"/>
    <property type="project" value="UniProtKB-EC"/>
</dbReference>
<keyword evidence="5" id="KW-0227">DNA damage</keyword>
<evidence type="ECO:0000256" key="16">
    <source>
        <dbReference type="ARBA" id="ARBA00048954"/>
    </source>
</evidence>
<dbReference type="EC" id="5.6.2.3" evidence="15"/>
<keyword evidence="11" id="KW-0238">DNA-binding</keyword>
<evidence type="ECO:0000256" key="2">
    <source>
        <dbReference type="ARBA" id="ARBA00022485"/>
    </source>
</evidence>
<dbReference type="InterPro" id="IPR006555">
    <property type="entry name" value="ATP-dep_Helicase_C"/>
</dbReference>
<proteinExistence type="inferred from homology"/>
<evidence type="ECO:0000256" key="13">
    <source>
        <dbReference type="ARBA" id="ARBA00023235"/>
    </source>
</evidence>
<dbReference type="OrthoDB" id="9803913at2"/>
<dbReference type="Proteomes" id="UP000031518">
    <property type="component" value="Unassembled WGS sequence"/>
</dbReference>
<dbReference type="InterPro" id="IPR045028">
    <property type="entry name" value="DinG/Rad3-like"/>
</dbReference>
<keyword evidence="2" id="KW-0004">4Fe-4S</keyword>
<dbReference type="PANTHER" id="PTHR11472">
    <property type="entry name" value="DNA REPAIR DEAD HELICASE RAD3/XP-D SUBFAMILY MEMBER"/>
    <property type="match status" value="1"/>
</dbReference>
<evidence type="ECO:0000256" key="8">
    <source>
        <dbReference type="ARBA" id="ARBA00022840"/>
    </source>
</evidence>
<dbReference type="Pfam" id="PF00270">
    <property type="entry name" value="DEAD"/>
    <property type="match status" value="1"/>
</dbReference>
<evidence type="ECO:0000256" key="4">
    <source>
        <dbReference type="ARBA" id="ARBA00022741"/>
    </source>
</evidence>
<dbReference type="Pfam" id="PF13307">
    <property type="entry name" value="Helicase_C_2"/>
    <property type="match status" value="1"/>
</dbReference>
<dbReference type="GO" id="GO:0051539">
    <property type="term" value="F:4 iron, 4 sulfur cluster binding"/>
    <property type="evidence" value="ECO:0007669"/>
    <property type="project" value="UniProtKB-KW"/>
</dbReference>
<comment type="similarity">
    <text evidence="14">Belongs to the helicase family. DinG subfamily.</text>
</comment>
<keyword evidence="6 18" id="KW-0378">Hydrolase</keyword>